<dbReference type="AlphaFoldDB" id="A0A2N3I9V7"/>
<protein>
    <recommendedName>
        <fullName evidence="3">Type 1 periplasmic binding fold superfamily protein</fullName>
    </recommendedName>
</protein>
<dbReference type="OrthoDB" id="713689at2"/>
<organism evidence="1 2">
    <name type="scientific">Raineya orbicola</name>
    <dbReference type="NCBI Taxonomy" id="2016530"/>
    <lineage>
        <taxon>Bacteria</taxon>
        <taxon>Pseudomonadati</taxon>
        <taxon>Bacteroidota</taxon>
        <taxon>Cytophagia</taxon>
        <taxon>Cytophagales</taxon>
        <taxon>Raineyaceae</taxon>
        <taxon>Raineya</taxon>
    </lineage>
</organism>
<dbReference type="RefSeq" id="WP_101359438.1">
    <property type="nucleotide sequence ID" value="NZ_NKXO01000038.1"/>
</dbReference>
<keyword evidence="2" id="KW-1185">Reference proteome</keyword>
<name>A0A2N3I9V7_9BACT</name>
<reference evidence="1 2" key="1">
    <citation type="submission" date="2017-06" db="EMBL/GenBank/DDBJ databases">
        <title>Raineya orbicola gen. nov., sp. nov. a slightly thermophilic bacterium of the phylum Bacteroidetes and the description of Raineyaceae fam. nov.</title>
        <authorList>
            <person name="Albuquerque L."/>
            <person name="Polonia A.R.M."/>
            <person name="Barroso C."/>
            <person name="Froufe H.J.C."/>
            <person name="Lage O."/>
            <person name="Lobo-Da-Cunha A."/>
            <person name="Egas C."/>
            <person name="Da Costa M.S."/>
        </authorList>
    </citation>
    <scope>NUCLEOTIDE SEQUENCE [LARGE SCALE GENOMIC DNA]</scope>
    <source>
        <strain evidence="1 2">SPSPC-11</strain>
    </source>
</reference>
<evidence type="ECO:0000313" key="1">
    <source>
        <dbReference type="EMBL" id="PKQ67070.1"/>
    </source>
</evidence>
<dbReference type="Proteomes" id="UP000233387">
    <property type="component" value="Unassembled WGS sequence"/>
</dbReference>
<proteinExistence type="predicted"/>
<accession>A0A2N3I9V7</accession>
<evidence type="ECO:0008006" key="3">
    <source>
        <dbReference type="Google" id="ProtNLM"/>
    </source>
</evidence>
<sequence length="188" mass="20595">MKNLHKFSAFLLVGAVFFGSCKKDDHDHNHAHEQELITKVVVRFSSGAETVTMTWEDTDGLGSNPPVIQNGKLKPNTTYDIDISIAGEGGKDITAEITNEADEHQVYYGFPSTLFNSFQYTDQDSKGKPLGLRAKVTTIPNTGGGNLQILLVHEPIKSQNLASTPWVYNPNIGGEQDFNITFNVTVAP</sequence>
<evidence type="ECO:0000313" key="2">
    <source>
        <dbReference type="Proteomes" id="UP000233387"/>
    </source>
</evidence>
<gene>
    <name evidence="1" type="ORF">Rain11_2175</name>
</gene>
<dbReference type="PROSITE" id="PS51257">
    <property type="entry name" value="PROKAR_LIPOPROTEIN"/>
    <property type="match status" value="1"/>
</dbReference>
<dbReference type="EMBL" id="NKXO01000038">
    <property type="protein sequence ID" value="PKQ67070.1"/>
    <property type="molecule type" value="Genomic_DNA"/>
</dbReference>
<comment type="caution">
    <text evidence="1">The sequence shown here is derived from an EMBL/GenBank/DDBJ whole genome shotgun (WGS) entry which is preliminary data.</text>
</comment>